<dbReference type="HOGENOM" id="CLU_1562217_0_0_9"/>
<protein>
    <submittedName>
        <fullName evidence="1">Uncharacterized protein</fullName>
    </submittedName>
</protein>
<dbReference type="AlphaFoldDB" id="K9DN06"/>
<dbReference type="STRING" id="883156.HMPREF9282_00557"/>
<name>K9DN06_9FIRM</name>
<evidence type="ECO:0000313" key="1">
    <source>
        <dbReference type="EMBL" id="EKU78760.1"/>
    </source>
</evidence>
<organism evidence="1 2">
    <name type="scientific">Veillonella seminalis ACS-216-V-Col6b</name>
    <dbReference type="NCBI Taxonomy" id="883156"/>
    <lineage>
        <taxon>Bacteria</taxon>
        <taxon>Bacillati</taxon>
        <taxon>Bacillota</taxon>
        <taxon>Negativicutes</taxon>
        <taxon>Veillonellales</taxon>
        <taxon>Veillonellaceae</taxon>
        <taxon>Veillonella</taxon>
    </lineage>
</organism>
<dbReference type="Proteomes" id="UP000009891">
    <property type="component" value="Unassembled WGS sequence"/>
</dbReference>
<dbReference type="EMBL" id="AHAF01000003">
    <property type="protein sequence ID" value="EKU78760.1"/>
    <property type="molecule type" value="Genomic_DNA"/>
</dbReference>
<dbReference type="RefSeq" id="WP_006555457.1">
    <property type="nucleotide sequence ID" value="NZ_JH992936.1"/>
</dbReference>
<gene>
    <name evidence="1" type="ORF">HMPREF9282_00557</name>
</gene>
<proteinExistence type="predicted"/>
<accession>K9DN06</accession>
<comment type="caution">
    <text evidence="1">The sequence shown here is derived from an EMBL/GenBank/DDBJ whole genome shotgun (WGS) entry which is preliminary data.</text>
</comment>
<dbReference type="OrthoDB" id="1625017at2"/>
<dbReference type="PATRIC" id="fig|883156.3.peg.543"/>
<reference evidence="1 2" key="1">
    <citation type="submission" date="2012-09" db="EMBL/GenBank/DDBJ databases">
        <title>The Genome Sequence of Veillonella ratti ACS-216-V-COL6B.</title>
        <authorList>
            <consortium name="The Broad Institute Genome Sequencing Platform"/>
            <person name="Earl A."/>
            <person name="Ward D."/>
            <person name="Feldgarden M."/>
            <person name="Gevers D."/>
            <person name="Saerens B."/>
            <person name="Vaneechoutte M."/>
            <person name="Walker B."/>
            <person name="Young S.K."/>
            <person name="Zeng Q."/>
            <person name="Gargeya S."/>
            <person name="Fitzgerald M."/>
            <person name="Haas B."/>
            <person name="Abouelleil A."/>
            <person name="Alvarado L."/>
            <person name="Arachchi H.M."/>
            <person name="Berlin A."/>
            <person name="Chapman S.B."/>
            <person name="Goldberg J."/>
            <person name="Griggs A."/>
            <person name="Gujja S."/>
            <person name="Hansen M."/>
            <person name="Howarth C."/>
            <person name="Imamovic A."/>
            <person name="Larimer J."/>
            <person name="McCowen C."/>
            <person name="Montmayeur A."/>
            <person name="Murphy C."/>
            <person name="Neiman D."/>
            <person name="Pearson M."/>
            <person name="Priest M."/>
            <person name="Roberts A."/>
            <person name="Saif S."/>
            <person name="Shea T."/>
            <person name="Sisk P."/>
            <person name="Sykes S."/>
            <person name="Wortman J."/>
            <person name="Nusbaum C."/>
            <person name="Birren B."/>
        </authorList>
    </citation>
    <scope>NUCLEOTIDE SEQUENCE [LARGE SCALE GENOMIC DNA]</scope>
    <source>
        <strain evidence="1 2">ACS-216-V-Col6b</strain>
    </source>
</reference>
<sequence>MIRVRELVHTILYDKKEMYNRQHSNEELINALNLVLNFLNLALINAGSDYIIKEKDVSLRNGKVKLPDDFAKFRGVENQLYDGKIKIVGDVLYLDSNETISYYYILDKIETIEDEIDLPFVFFALLARYTGGILDGTLQSDQLAAALSAEVDKLNSSNTSGPIIRPMQFYV</sequence>
<keyword evidence="2" id="KW-1185">Reference proteome</keyword>
<evidence type="ECO:0000313" key="2">
    <source>
        <dbReference type="Proteomes" id="UP000009891"/>
    </source>
</evidence>